<proteinExistence type="inferred from homology"/>
<dbReference type="SUPFAM" id="SSF49764">
    <property type="entry name" value="HSP20-like chaperones"/>
    <property type="match status" value="1"/>
</dbReference>
<feature type="compositionally biased region" description="Low complexity" evidence="3">
    <location>
        <begin position="120"/>
        <end position="141"/>
    </location>
</feature>
<evidence type="ECO:0000259" key="4">
    <source>
        <dbReference type="PROSITE" id="PS51048"/>
    </source>
</evidence>
<dbReference type="InterPro" id="IPR011990">
    <property type="entry name" value="TPR-like_helical_dom_sf"/>
</dbReference>
<comment type="similarity">
    <text evidence="1">Belongs to the SGT1 family.</text>
</comment>
<organism evidence="6">
    <name type="scientific">Chlamydomonas leiostraca</name>
    <dbReference type="NCBI Taxonomy" id="1034604"/>
    <lineage>
        <taxon>Eukaryota</taxon>
        <taxon>Viridiplantae</taxon>
        <taxon>Chlorophyta</taxon>
        <taxon>core chlorophytes</taxon>
        <taxon>Chlorophyceae</taxon>
        <taxon>CS clade</taxon>
        <taxon>Chlamydomonadales</taxon>
        <taxon>Chlamydomonadaceae</taxon>
        <taxon>Chlamydomonas</taxon>
    </lineage>
</organism>
<dbReference type="Gene3D" id="2.60.40.790">
    <property type="match status" value="1"/>
</dbReference>
<feature type="region of interest" description="Disordered" evidence="3">
    <location>
        <begin position="285"/>
        <end position="306"/>
    </location>
</feature>
<feature type="region of interest" description="Disordered" evidence="3">
    <location>
        <begin position="115"/>
        <end position="173"/>
    </location>
</feature>
<dbReference type="Pfam" id="PF13432">
    <property type="entry name" value="TPR_16"/>
    <property type="match status" value="1"/>
</dbReference>
<dbReference type="InterPro" id="IPR019734">
    <property type="entry name" value="TPR_rpt"/>
</dbReference>
<dbReference type="SUPFAM" id="SSF48452">
    <property type="entry name" value="TPR-like"/>
    <property type="match status" value="1"/>
</dbReference>
<evidence type="ECO:0000259" key="5">
    <source>
        <dbReference type="PROSITE" id="PS51203"/>
    </source>
</evidence>
<dbReference type="SMART" id="SM00028">
    <property type="entry name" value="TPR"/>
    <property type="match status" value="3"/>
</dbReference>
<evidence type="ECO:0000256" key="1">
    <source>
        <dbReference type="ARBA" id="ARBA00008509"/>
    </source>
</evidence>
<dbReference type="InterPro" id="IPR044563">
    <property type="entry name" value="Sgt1-like"/>
</dbReference>
<protein>
    <submittedName>
        <fullName evidence="6">Uncharacterized protein</fullName>
    </submittedName>
</protein>
<dbReference type="InterPro" id="IPR007052">
    <property type="entry name" value="CS_dom"/>
</dbReference>
<dbReference type="Pfam" id="PF04969">
    <property type="entry name" value="CS"/>
    <property type="match status" value="1"/>
</dbReference>
<sequence>MDRANQAFVEEEYEQAVELYTEALKTDPNNAKIYECRSHAHIKLENYLEAAEDAAKAIELDPTMGKAYLRRGMACFHLEEYEAAKQAFEAGAKQAPDMTQFKTWIRKCQAEIDDAQEQDTAPPAKQPTPAKEPAASTATPKAAPPPPPTPSAPAPAPATTSEPQPAAADAAQQPITKAAPSEFVGKYRHQWYQLQNKVTVDVYAKNLKKEQVEVSFGEQHLCIVIRAEGSGEEEYRLEADLYGKVDTGACRWEVLKTKVEVTMTKATTLQWGSLERSAAVAAPNYSNPAQEPVGGKYPSSHVKAPKDWSKVEAEVKELEQKGELEDGDPLNAFFKKIFAQGDEDQRRAMMKSFVESNGTVLSTNWNEVGAKKVECTPPDGMVAKKWES</sequence>
<dbReference type="Pfam" id="PF05002">
    <property type="entry name" value="SGS"/>
    <property type="match status" value="1"/>
</dbReference>
<dbReference type="EMBL" id="HBFB01030540">
    <property type="protein sequence ID" value="CAD8692894.1"/>
    <property type="molecule type" value="Transcribed_RNA"/>
</dbReference>
<feature type="domain" description="SGS" evidence="4">
    <location>
        <begin position="296"/>
        <end position="388"/>
    </location>
</feature>
<name>A0A7S0S318_9CHLO</name>
<dbReference type="GO" id="GO:0051087">
    <property type="term" value="F:protein-folding chaperone binding"/>
    <property type="evidence" value="ECO:0007669"/>
    <property type="project" value="InterPro"/>
</dbReference>
<keyword evidence="2" id="KW-0802">TPR repeat</keyword>
<evidence type="ECO:0000256" key="2">
    <source>
        <dbReference type="PROSITE-ProRule" id="PRU00339"/>
    </source>
</evidence>
<feature type="domain" description="CS" evidence="5">
    <location>
        <begin position="184"/>
        <end position="275"/>
    </location>
</feature>
<dbReference type="PROSITE" id="PS51048">
    <property type="entry name" value="SGS"/>
    <property type="match status" value="1"/>
</dbReference>
<dbReference type="Gene3D" id="1.25.40.10">
    <property type="entry name" value="Tetratricopeptide repeat domain"/>
    <property type="match status" value="1"/>
</dbReference>
<evidence type="ECO:0000256" key="3">
    <source>
        <dbReference type="SAM" id="MobiDB-lite"/>
    </source>
</evidence>
<feature type="compositionally biased region" description="Pro residues" evidence="3">
    <location>
        <begin position="142"/>
        <end position="156"/>
    </location>
</feature>
<dbReference type="InterPro" id="IPR008978">
    <property type="entry name" value="HSP20-like_chaperone"/>
</dbReference>
<dbReference type="PROSITE" id="PS51203">
    <property type="entry name" value="CS"/>
    <property type="match status" value="1"/>
</dbReference>
<dbReference type="AlphaFoldDB" id="A0A7S0S318"/>
<dbReference type="CDD" id="cd06466">
    <property type="entry name" value="p23_CS_SGT1_like"/>
    <property type="match status" value="1"/>
</dbReference>
<dbReference type="InterPro" id="IPR007699">
    <property type="entry name" value="SGS_dom"/>
</dbReference>
<evidence type="ECO:0000313" key="6">
    <source>
        <dbReference type="EMBL" id="CAD8692894.1"/>
    </source>
</evidence>
<reference evidence="6" key="1">
    <citation type="submission" date="2021-01" db="EMBL/GenBank/DDBJ databases">
        <authorList>
            <person name="Corre E."/>
            <person name="Pelletier E."/>
            <person name="Niang G."/>
            <person name="Scheremetjew M."/>
            <person name="Finn R."/>
            <person name="Kale V."/>
            <person name="Holt S."/>
            <person name="Cochrane G."/>
            <person name="Meng A."/>
            <person name="Brown T."/>
            <person name="Cohen L."/>
        </authorList>
    </citation>
    <scope>NUCLEOTIDE SEQUENCE</scope>
    <source>
        <strain evidence="6">SAG 11-49</strain>
    </source>
</reference>
<feature type="compositionally biased region" description="Low complexity" evidence="3">
    <location>
        <begin position="157"/>
        <end position="173"/>
    </location>
</feature>
<accession>A0A7S0S318</accession>
<gene>
    <name evidence="6" type="ORF">CLEI1391_LOCUS17077</name>
</gene>
<feature type="repeat" description="TPR" evidence="2">
    <location>
        <begin position="31"/>
        <end position="64"/>
    </location>
</feature>
<dbReference type="PANTHER" id="PTHR45862">
    <property type="entry name" value="PROTEIN SGT1 HOMOLOG"/>
    <property type="match status" value="1"/>
</dbReference>
<dbReference type="PROSITE" id="PS50005">
    <property type="entry name" value="TPR"/>
    <property type="match status" value="1"/>
</dbReference>